<comment type="catalytic activity">
    <reaction evidence="9 10">
        <text>nicotinate beta-D-ribonucleotide + ATP + H(+) = deamido-NAD(+) + diphosphate</text>
        <dbReference type="Rhea" id="RHEA:22860"/>
        <dbReference type="ChEBI" id="CHEBI:15378"/>
        <dbReference type="ChEBI" id="CHEBI:30616"/>
        <dbReference type="ChEBI" id="CHEBI:33019"/>
        <dbReference type="ChEBI" id="CHEBI:57502"/>
        <dbReference type="ChEBI" id="CHEBI:58437"/>
        <dbReference type="EC" id="2.7.7.18"/>
    </reaction>
</comment>
<organism evidence="12 13">
    <name type="scientific">Alkalicoccobacillus murimartini</name>
    <dbReference type="NCBI Taxonomy" id="171685"/>
    <lineage>
        <taxon>Bacteria</taxon>
        <taxon>Bacillati</taxon>
        <taxon>Bacillota</taxon>
        <taxon>Bacilli</taxon>
        <taxon>Bacillales</taxon>
        <taxon>Bacillaceae</taxon>
        <taxon>Alkalicoccobacillus</taxon>
    </lineage>
</organism>
<keyword evidence="4 10" id="KW-0808">Transferase</keyword>
<comment type="function">
    <text evidence="1 10">Catalyzes the reversible adenylation of nicotinate mononucleotide (NaMN) to nicotinic acid adenine dinucleotide (NaAD).</text>
</comment>
<evidence type="ECO:0000256" key="2">
    <source>
        <dbReference type="ARBA" id="ARBA00005019"/>
    </source>
</evidence>
<dbReference type="InterPro" id="IPR014729">
    <property type="entry name" value="Rossmann-like_a/b/a_fold"/>
</dbReference>
<comment type="caution">
    <text evidence="12">The sequence shown here is derived from an EMBL/GenBank/DDBJ whole genome shotgun (WGS) entry which is preliminary data.</text>
</comment>
<evidence type="ECO:0000256" key="6">
    <source>
        <dbReference type="ARBA" id="ARBA00022741"/>
    </source>
</evidence>
<name>A0ABT9YMY8_9BACI</name>
<dbReference type="EC" id="2.7.7.18" evidence="10"/>
<protein>
    <recommendedName>
        <fullName evidence="10">Probable nicotinate-nucleotide adenylyltransferase</fullName>
        <ecNumber evidence="10">2.7.7.18</ecNumber>
    </recommendedName>
    <alternativeName>
        <fullName evidence="10">Deamido-NAD(+) diphosphorylase</fullName>
    </alternativeName>
    <alternativeName>
        <fullName evidence="10">Deamido-NAD(+) pyrophosphorylase</fullName>
    </alternativeName>
    <alternativeName>
        <fullName evidence="10">Nicotinate mononucleotide adenylyltransferase</fullName>
        <shortName evidence="10">NaMN adenylyltransferase</shortName>
    </alternativeName>
</protein>
<accession>A0ABT9YMY8</accession>
<dbReference type="EMBL" id="JAUSUA010000007">
    <property type="protein sequence ID" value="MDQ0208861.1"/>
    <property type="molecule type" value="Genomic_DNA"/>
</dbReference>
<keyword evidence="8 10" id="KW-0520">NAD</keyword>
<feature type="domain" description="Cytidyltransferase-like" evidence="11">
    <location>
        <begin position="6"/>
        <end position="186"/>
    </location>
</feature>
<evidence type="ECO:0000256" key="4">
    <source>
        <dbReference type="ARBA" id="ARBA00022679"/>
    </source>
</evidence>
<evidence type="ECO:0000313" key="13">
    <source>
        <dbReference type="Proteomes" id="UP001225034"/>
    </source>
</evidence>
<dbReference type="RefSeq" id="WP_306985271.1">
    <property type="nucleotide sequence ID" value="NZ_JAUSUA010000007.1"/>
</dbReference>
<evidence type="ECO:0000256" key="5">
    <source>
        <dbReference type="ARBA" id="ARBA00022695"/>
    </source>
</evidence>
<dbReference type="GO" id="GO:0004515">
    <property type="term" value="F:nicotinate-nucleotide adenylyltransferase activity"/>
    <property type="evidence" value="ECO:0007669"/>
    <property type="project" value="UniProtKB-EC"/>
</dbReference>
<dbReference type="SUPFAM" id="SSF52374">
    <property type="entry name" value="Nucleotidylyl transferase"/>
    <property type="match status" value="1"/>
</dbReference>
<evidence type="ECO:0000256" key="10">
    <source>
        <dbReference type="HAMAP-Rule" id="MF_00244"/>
    </source>
</evidence>
<sequence>MGKVGIFGSSFDPITDSHLFLAKTLADLCNFEYVIFVPCVNSRGDGKKMKASDEDRWTMIQLAIKDNPIFKADDFEMNAKAGIGKQYTYHTMEYFKEKYPDDEHYFIMGADILAEIDNQRVQPHQRWKFREELIKNNKFVVMSRDNIDMLKEISKSPILRKYHDGTRFHLVDKGISMEISSSYIRDEISMGRYPQYLMRDDVYDYIVTNEIYKQTTN</sequence>
<comment type="similarity">
    <text evidence="10">Belongs to the NadD family.</text>
</comment>
<keyword evidence="13" id="KW-1185">Reference proteome</keyword>
<evidence type="ECO:0000256" key="9">
    <source>
        <dbReference type="ARBA" id="ARBA00048721"/>
    </source>
</evidence>
<evidence type="ECO:0000259" key="11">
    <source>
        <dbReference type="Pfam" id="PF01467"/>
    </source>
</evidence>
<dbReference type="Gene3D" id="3.40.50.620">
    <property type="entry name" value="HUPs"/>
    <property type="match status" value="1"/>
</dbReference>
<dbReference type="CDD" id="cd02165">
    <property type="entry name" value="NMNAT"/>
    <property type="match status" value="1"/>
</dbReference>
<keyword evidence="5 10" id="KW-0548">Nucleotidyltransferase</keyword>
<comment type="pathway">
    <text evidence="2 10">Cofactor biosynthesis; NAD(+) biosynthesis; deamido-NAD(+) from nicotinate D-ribonucleotide: step 1/1.</text>
</comment>
<dbReference type="InterPro" id="IPR005248">
    <property type="entry name" value="NadD/NMNAT"/>
</dbReference>
<dbReference type="HAMAP" id="MF_00244">
    <property type="entry name" value="NaMN_adenylyltr"/>
    <property type="match status" value="1"/>
</dbReference>
<keyword evidence="7 10" id="KW-0067">ATP-binding</keyword>
<evidence type="ECO:0000256" key="3">
    <source>
        <dbReference type="ARBA" id="ARBA00022642"/>
    </source>
</evidence>
<dbReference type="InterPro" id="IPR004821">
    <property type="entry name" value="Cyt_trans-like"/>
</dbReference>
<gene>
    <name evidence="10" type="primary">nadD</name>
    <name evidence="12" type="ORF">J2S05_003685</name>
</gene>
<dbReference type="PANTHER" id="PTHR39321:SF3">
    <property type="entry name" value="PHOSPHOPANTETHEINE ADENYLYLTRANSFERASE"/>
    <property type="match status" value="1"/>
</dbReference>
<dbReference type="PANTHER" id="PTHR39321">
    <property type="entry name" value="NICOTINATE-NUCLEOTIDE ADENYLYLTRANSFERASE-RELATED"/>
    <property type="match status" value="1"/>
</dbReference>
<evidence type="ECO:0000313" key="12">
    <source>
        <dbReference type="EMBL" id="MDQ0208861.1"/>
    </source>
</evidence>
<dbReference type="Proteomes" id="UP001225034">
    <property type="component" value="Unassembled WGS sequence"/>
</dbReference>
<dbReference type="Pfam" id="PF01467">
    <property type="entry name" value="CTP_transf_like"/>
    <property type="match status" value="1"/>
</dbReference>
<evidence type="ECO:0000256" key="7">
    <source>
        <dbReference type="ARBA" id="ARBA00022840"/>
    </source>
</evidence>
<proteinExistence type="inferred from homology"/>
<keyword evidence="3 10" id="KW-0662">Pyridine nucleotide biosynthesis</keyword>
<evidence type="ECO:0000256" key="8">
    <source>
        <dbReference type="ARBA" id="ARBA00023027"/>
    </source>
</evidence>
<keyword evidence="6 10" id="KW-0547">Nucleotide-binding</keyword>
<dbReference type="NCBIfam" id="TIGR00482">
    <property type="entry name" value="nicotinate (nicotinamide) nucleotide adenylyltransferase"/>
    <property type="match status" value="1"/>
</dbReference>
<reference evidence="12 13" key="1">
    <citation type="submission" date="2023-07" db="EMBL/GenBank/DDBJ databases">
        <title>Genomic Encyclopedia of Type Strains, Phase IV (KMG-IV): sequencing the most valuable type-strain genomes for metagenomic binning, comparative biology and taxonomic classification.</title>
        <authorList>
            <person name="Goeker M."/>
        </authorList>
    </citation>
    <scope>NUCLEOTIDE SEQUENCE [LARGE SCALE GENOMIC DNA]</scope>
    <source>
        <strain evidence="12 13">DSM 19154</strain>
    </source>
</reference>
<evidence type="ECO:0000256" key="1">
    <source>
        <dbReference type="ARBA" id="ARBA00002324"/>
    </source>
</evidence>